<dbReference type="AlphaFoldDB" id="W4P823"/>
<gene>
    <name evidence="1" type="ORF">JCM6292_1560</name>
</gene>
<name>W4P823_9BACE</name>
<sequence length="53" mass="6062">MSADSFFLSQNSISDEKKQSLCLDETEALSGETEAPFRLRKKGFRANTKWNTF</sequence>
<dbReference type="Proteomes" id="UP000018861">
    <property type="component" value="Unassembled WGS sequence"/>
</dbReference>
<organism evidence="1 2">
    <name type="scientific">Bacteroides pyogenes JCM 6292</name>
    <dbReference type="NCBI Taxonomy" id="1235809"/>
    <lineage>
        <taxon>Bacteria</taxon>
        <taxon>Pseudomonadati</taxon>
        <taxon>Bacteroidota</taxon>
        <taxon>Bacteroidia</taxon>
        <taxon>Bacteroidales</taxon>
        <taxon>Bacteroidaceae</taxon>
        <taxon>Bacteroides</taxon>
    </lineage>
</organism>
<accession>W4P823</accession>
<protein>
    <submittedName>
        <fullName evidence="1">Uncharacterized protein</fullName>
    </submittedName>
</protein>
<evidence type="ECO:0000313" key="2">
    <source>
        <dbReference type="Proteomes" id="UP000018861"/>
    </source>
</evidence>
<comment type="caution">
    <text evidence="1">The sequence shown here is derived from an EMBL/GenBank/DDBJ whole genome shotgun (WGS) entry which is preliminary data.</text>
</comment>
<proteinExistence type="predicted"/>
<evidence type="ECO:0000313" key="1">
    <source>
        <dbReference type="EMBL" id="GAE15304.1"/>
    </source>
</evidence>
<dbReference type="EMBL" id="BAIQ01000014">
    <property type="protein sequence ID" value="GAE15304.1"/>
    <property type="molecule type" value="Genomic_DNA"/>
</dbReference>
<reference evidence="1 2" key="1">
    <citation type="journal article" date="2014" name="Genome Announc.">
        <title>Draft Genome Sequences of Three Strains of Bacteroides pyogenes Isolated from a Cat and Swine.</title>
        <authorList>
            <person name="Sakamoto M."/>
            <person name="Oshima K."/>
            <person name="Suda W."/>
            <person name="Kitamura K."/>
            <person name="Iida T."/>
            <person name="Hattori M."/>
            <person name="Ohkuma M."/>
        </authorList>
    </citation>
    <scope>NUCLEOTIDE SEQUENCE [LARGE SCALE GENOMIC DNA]</scope>
    <source>
        <strain evidence="1 2">JCM 6292</strain>
    </source>
</reference>